<reference evidence="17" key="1">
    <citation type="submission" date="2023-07" db="EMBL/GenBank/DDBJ databases">
        <title>Genome content predicts the carbon catabolic preferences of heterotrophic bacteria.</title>
        <authorList>
            <person name="Gralka M."/>
        </authorList>
    </citation>
    <scope>NUCLEOTIDE SEQUENCE</scope>
    <source>
        <strain evidence="17">4G09</strain>
    </source>
</reference>
<feature type="region of interest" description="Disordered" evidence="13">
    <location>
        <begin position="284"/>
        <end position="314"/>
    </location>
</feature>
<dbReference type="InterPro" id="IPR000067">
    <property type="entry name" value="FlgMring_FliF"/>
</dbReference>
<keyword evidence="17" id="KW-0966">Cell projection</keyword>
<dbReference type="Pfam" id="PF01514">
    <property type="entry name" value="YscJ_FliF"/>
    <property type="match status" value="1"/>
</dbReference>
<dbReference type="Pfam" id="PF08345">
    <property type="entry name" value="YscJ_FliF_C"/>
    <property type="match status" value="1"/>
</dbReference>
<evidence type="ECO:0000256" key="3">
    <source>
        <dbReference type="ARBA" id="ARBA00004651"/>
    </source>
</evidence>
<dbReference type="InterPro" id="IPR043427">
    <property type="entry name" value="YscJ/FliF"/>
</dbReference>
<evidence type="ECO:0000256" key="10">
    <source>
        <dbReference type="ARBA" id="ARBA00023143"/>
    </source>
</evidence>
<dbReference type="PANTHER" id="PTHR30046">
    <property type="entry name" value="FLAGELLAR M-RING PROTEIN"/>
    <property type="match status" value="1"/>
</dbReference>
<evidence type="ECO:0000256" key="11">
    <source>
        <dbReference type="ARBA" id="ARBA00025936"/>
    </source>
</evidence>
<protein>
    <recommendedName>
        <fullName evidence="5 12">Flagellar M-ring protein</fullName>
    </recommendedName>
</protein>
<keyword evidence="17" id="KW-0282">Flagellum</keyword>
<proteinExistence type="inferred from homology"/>
<feature type="region of interest" description="Disordered" evidence="13">
    <location>
        <begin position="493"/>
        <end position="518"/>
    </location>
</feature>
<evidence type="ECO:0000313" key="17">
    <source>
        <dbReference type="EMBL" id="MDP2564338.1"/>
    </source>
</evidence>
<keyword evidence="18" id="KW-1185">Reference proteome</keyword>
<evidence type="ECO:0000256" key="4">
    <source>
        <dbReference type="ARBA" id="ARBA00007971"/>
    </source>
</evidence>
<evidence type="ECO:0000259" key="16">
    <source>
        <dbReference type="Pfam" id="PF08345"/>
    </source>
</evidence>
<dbReference type="InterPro" id="IPR006182">
    <property type="entry name" value="FliF_N_dom"/>
</dbReference>
<dbReference type="InterPro" id="IPR013556">
    <property type="entry name" value="Flag_M-ring_C"/>
</dbReference>
<evidence type="ECO:0000256" key="14">
    <source>
        <dbReference type="SAM" id="Phobius"/>
    </source>
</evidence>
<keyword evidence="7 14" id="KW-0812">Transmembrane</keyword>
<dbReference type="Proteomes" id="UP001177212">
    <property type="component" value="Unassembled WGS sequence"/>
</dbReference>
<accession>A0ABT9FC25</accession>
<feature type="domain" description="Flagellar M-ring N-terminal" evidence="15">
    <location>
        <begin position="50"/>
        <end position="225"/>
    </location>
</feature>
<keyword evidence="6" id="KW-1003">Cell membrane</keyword>
<feature type="compositionally biased region" description="Polar residues" evidence="13">
    <location>
        <begin position="288"/>
        <end position="305"/>
    </location>
</feature>
<gene>
    <name evidence="17" type="primary">fliF</name>
    <name evidence="17" type="ORF">Q8W34_06810</name>
</gene>
<evidence type="ECO:0000256" key="12">
    <source>
        <dbReference type="PIRNR" id="PIRNR004862"/>
    </source>
</evidence>
<organism evidence="17 18">
    <name type="scientific">Pseudoalteromonas marina</name>
    <dbReference type="NCBI Taxonomy" id="267375"/>
    <lineage>
        <taxon>Bacteria</taxon>
        <taxon>Pseudomonadati</taxon>
        <taxon>Pseudomonadota</taxon>
        <taxon>Gammaproteobacteria</taxon>
        <taxon>Alteromonadales</taxon>
        <taxon>Pseudoalteromonadaceae</taxon>
        <taxon>Pseudoalteromonas</taxon>
    </lineage>
</organism>
<comment type="similarity">
    <text evidence="4 12">Belongs to the FliF family.</text>
</comment>
<dbReference type="RefSeq" id="WP_305471619.1">
    <property type="nucleotide sequence ID" value="NZ_JAUYVT010000004.1"/>
</dbReference>
<keyword evidence="17" id="KW-0969">Cilium</keyword>
<dbReference type="NCBIfam" id="TIGR00206">
    <property type="entry name" value="fliF"/>
    <property type="match status" value="1"/>
</dbReference>
<comment type="subunit">
    <text evidence="11">The basal body constitutes a major portion of the flagellar organelle and consists of four rings (L,P,S, and M) mounted on a central rod. The M ring is integral to the inner membrane of the cell and may be connected to the flagellar rod via the S ring. The S (supramembrane ring) lies just distal to the M ring. The L and P rings lie in the outer membrane and the periplasmic space, respectively.</text>
</comment>
<dbReference type="InterPro" id="IPR045851">
    <property type="entry name" value="AMP-bd_C_sf"/>
</dbReference>
<evidence type="ECO:0000256" key="7">
    <source>
        <dbReference type="ARBA" id="ARBA00022692"/>
    </source>
</evidence>
<evidence type="ECO:0000259" key="15">
    <source>
        <dbReference type="Pfam" id="PF01514"/>
    </source>
</evidence>
<feature type="compositionally biased region" description="Basic and acidic residues" evidence="13">
    <location>
        <begin position="493"/>
        <end position="504"/>
    </location>
</feature>
<dbReference type="PIRSF" id="PIRSF004862">
    <property type="entry name" value="FliF"/>
    <property type="match status" value="1"/>
</dbReference>
<evidence type="ECO:0000313" key="18">
    <source>
        <dbReference type="Proteomes" id="UP001177212"/>
    </source>
</evidence>
<feature type="transmembrane region" description="Helical" evidence="14">
    <location>
        <begin position="449"/>
        <end position="467"/>
    </location>
</feature>
<dbReference type="Gene3D" id="3.30.300.30">
    <property type="match status" value="1"/>
</dbReference>
<comment type="subcellular location">
    <subcellularLocation>
        <location evidence="2 12">Bacterial flagellum basal body</location>
    </subcellularLocation>
    <subcellularLocation>
        <location evidence="3">Cell membrane</location>
        <topology evidence="3">Multi-pass membrane protein</topology>
    </subcellularLocation>
</comment>
<keyword evidence="9 14" id="KW-0472">Membrane</keyword>
<evidence type="ECO:0000256" key="5">
    <source>
        <dbReference type="ARBA" id="ARBA00017949"/>
    </source>
</evidence>
<keyword evidence="8 14" id="KW-1133">Transmembrane helix</keyword>
<evidence type="ECO:0000256" key="1">
    <source>
        <dbReference type="ARBA" id="ARBA00003820"/>
    </source>
</evidence>
<dbReference type="PANTHER" id="PTHR30046:SF0">
    <property type="entry name" value="FLAGELLAR M-RING PROTEIN"/>
    <property type="match status" value="1"/>
</dbReference>
<keyword evidence="10 12" id="KW-0975">Bacterial flagellum</keyword>
<evidence type="ECO:0000256" key="9">
    <source>
        <dbReference type="ARBA" id="ARBA00023136"/>
    </source>
</evidence>
<evidence type="ECO:0000256" key="2">
    <source>
        <dbReference type="ARBA" id="ARBA00004117"/>
    </source>
</evidence>
<evidence type="ECO:0000256" key="6">
    <source>
        <dbReference type="ARBA" id="ARBA00022475"/>
    </source>
</evidence>
<evidence type="ECO:0000256" key="13">
    <source>
        <dbReference type="SAM" id="MobiDB-lite"/>
    </source>
</evidence>
<sequence>MASAKEEQEVELKSGLSGFLNSLSASKILLLQVGFGLIVIIAIAAFNLSNNPSKALLFSGLDPAEVPAILEVLEANQVLYELQGQDTLLVSSADVNAMRMELATKGMPRGGSIGYNSIAKSGDMYGKTEMEQHVLYKQSTEQEIAMSIEYLDVVKKARVLLAIPKSSRLLKNKGKVKASVAVDTWNSKELSRDQVNGIVKLVVDSVPDLALENVSVVDTYGNQLNKSDNDSFISSKQIDYVAGLESTKSEKITRIIESFVGVGNVKVAVTADVDFSHKEIRQDAYDSENPSIRSRQVATNRQSGISGVPGAVSNMPANAGTAPEKLAASADEPAFLGTSEEITNYEVDKSTLYEVKGKGQLTRLAVSVVVNHRLVQGPSGEDVLQERTLAEIDRIKLMVEAAIGFDQSRGDLLFVSSEPFETLEPTLVTSDEKPDFWERHWFGDALNQLIFLLFFLVIFFGVIKPLIRSGARGMSIDNASALQLAQERERAEREANERAIERTRGLTPRQQYEETKSGIDKIVKEDKKATEQVLKHWQGEDES</sequence>
<dbReference type="EMBL" id="JAUYVT010000004">
    <property type="protein sequence ID" value="MDP2564338.1"/>
    <property type="molecule type" value="Genomic_DNA"/>
</dbReference>
<feature type="domain" description="Flagellar M-ring C-terminal" evidence="16">
    <location>
        <begin position="257"/>
        <end position="420"/>
    </location>
</feature>
<comment type="caution">
    <text evidence="17">The sequence shown here is derived from an EMBL/GenBank/DDBJ whole genome shotgun (WGS) entry which is preliminary data.</text>
</comment>
<comment type="function">
    <text evidence="1 12">The M ring may be actively involved in energy transduction.</text>
</comment>
<evidence type="ECO:0000256" key="8">
    <source>
        <dbReference type="ARBA" id="ARBA00022989"/>
    </source>
</evidence>
<dbReference type="PRINTS" id="PR01009">
    <property type="entry name" value="FLGMRINGFLIF"/>
</dbReference>
<name>A0ABT9FC25_9GAMM</name>
<feature type="transmembrane region" description="Helical" evidence="14">
    <location>
        <begin position="28"/>
        <end position="48"/>
    </location>
</feature>